<organism evidence="2 3">
    <name type="scientific">Achaetomium macrosporum</name>
    <dbReference type="NCBI Taxonomy" id="79813"/>
    <lineage>
        <taxon>Eukaryota</taxon>
        <taxon>Fungi</taxon>
        <taxon>Dikarya</taxon>
        <taxon>Ascomycota</taxon>
        <taxon>Pezizomycotina</taxon>
        <taxon>Sordariomycetes</taxon>
        <taxon>Sordariomycetidae</taxon>
        <taxon>Sordariales</taxon>
        <taxon>Chaetomiaceae</taxon>
        <taxon>Achaetomium</taxon>
    </lineage>
</organism>
<evidence type="ECO:0000256" key="1">
    <source>
        <dbReference type="SAM" id="MobiDB-lite"/>
    </source>
</evidence>
<accession>A0AAN7H5Q6</accession>
<feature type="region of interest" description="Disordered" evidence="1">
    <location>
        <begin position="1"/>
        <end position="53"/>
    </location>
</feature>
<comment type="caution">
    <text evidence="2">The sequence shown here is derived from an EMBL/GenBank/DDBJ whole genome shotgun (WGS) entry which is preliminary data.</text>
</comment>
<dbReference type="AlphaFoldDB" id="A0AAN7H5Q6"/>
<keyword evidence="3" id="KW-1185">Reference proteome</keyword>
<dbReference type="SUPFAM" id="SSF52972">
    <property type="entry name" value="ITPase-like"/>
    <property type="match status" value="1"/>
</dbReference>
<dbReference type="EMBL" id="MU860966">
    <property type="protein sequence ID" value="KAK4232728.1"/>
    <property type="molecule type" value="Genomic_DNA"/>
</dbReference>
<dbReference type="Proteomes" id="UP001303760">
    <property type="component" value="Unassembled WGS sequence"/>
</dbReference>
<name>A0AAN7H5Q6_9PEZI</name>
<evidence type="ECO:0000313" key="2">
    <source>
        <dbReference type="EMBL" id="KAK4232728.1"/>
    </source>
</evidence>
<sequence>MQLPRTATRQSAVATPVHPLPKPSNPEENPLKNPALPTDIKALKQGPPLPAPSLQPFKAPTVTGLPALPRPKPTASPNNILVIIPTENSFKTTLITKHLKKAAQEQNIKLCAFLTVPAESDAGEQPYDTAGLNGAQNRVINVVGKLGSSAEWRGKVEKLLEEHGIGTLMVGAVENFIMRPKMGQTAVPVDYGIIVLCRIPLAGSTNSKAWEWEVGISQGVKAPVEYWKFAESFGFDDGDAARNKGKVTVGKVLAANVPGLDHRDWHKVLADKSRYDILTEAMQKMPVPWPRAATGAGPTTATSSR</sequence>
<protein>
    <submittedName>
        <fullName evidence="2">Uncharacterized protein</fullName>
    </submittedName>
</protein>
<feature type="compositionally biased region" description="Polar residues" evidence="1">
    <location>
        <begin position="1"/>
        <end position="13"/>
    </location>
</feature>
<proteinExistence type="predicted"/>
<gene>
    <name evidence="2" type="ORF">C8A03DRAFT_48469</name>
</gene>
<reference evidence="2" key="1">
    <citation type="journal article" date="2023" name="Mol. Phylogenet. Evol.">
        <title>Genome-scale phylogeny and comparative genomics of the fungal order Sordariales.</title>
        <authorList>
            <person name="Hensen N."/>
            <person name="Bonometti L."/>
            <person name="Westerberg I."/>
            <person name="Brannstrom I.O."/>
            <person name="Guillou S."/>
            <person name="Cros-Aarteil S."/>
            <person name="Calhoun S."/>
            <person name="Haridas S."/>
            <person name="Kuo A."/>
            <person name="Mondo S."/>
            <person name="Pangilinan J."/>
            <person name="Riley R."/>
            <person name="LaButti K."/>
            <person name="Andreopoulos B."/>
            <person name="Lipzen A."/>
            <person name="Chen C."/>
            <person name="Yan M."/>
            <person name="Daum C."/>
            <person name="Ng V."/>
            <person name="Clum A."/>
            <person name="Steindorff A."/>
            <person name="Ohm R.A."/>
            <person name="Martin F."/>
            <person name="Silar P."/>
            <person name="Natvig D.O."/>
            <person name="Lalanne C."/>
            <person name="Gautier V."/>
            <person name="Ament-Velasquez S.L."/>
            <person name="Kruys A."/>
            <person name="Hutchinson M.I."/>
            <person name="Powell A.J."/>
            <person name="Barry K."/>
            <person name="Miller A.N."/>
            <person name="Grigoriev I.V."/>
            <person name="Debuchy R."/>
            <person name="Gladieux P."/>
            <person name="Hiltunen Thoren M."/>
            <person name="Johannesson H."/>
        </authorList>
    </citation>
    <scope>NUCLEOTIDE SEQUENCE</scope>
    <source>
        <strain evidence="2">CBS 532.94</strain>
    </source>
</reference>
<dbReference type="Gene3D" id="3.90.950.10">
    <property type="match status" value="1"/>
</dbReference>
<evidence type="ECO:0000313" key="3">
    <source>
        <dbReference type="Proteomes" id="UP001303760"/>
    </source>
</evidence>
<dbReference type="InterPro" id="IPR029001">
    <property type="entry name" value="ITPase-like_fam"/>
</dbReference>
<reference evidence="2" key="2">
    <citation type="submission" date="2023-05" db="EMBL/GenBank/DDBJ databases">
        <authorList>
            <consortium name="Lawrence Berkeley National Laboratory"/>
            <person name="Steindorff A."/>
            <person name="Hensen N."/>
            <person name="Bonometti L."/>
            <person name="Westerberg I."/>
            <person name="Brannstrom I.O."/>
            <person name="Guillou S."/>
            <person name="Cros-Aarteil S."/>
            <person name="Calhoun S."/>
            <person name="Haridas S."/>
            <person name="Kuo A."/>
            <person name="Mondo S."/>
            <person name="Pangilinan J."/>
            <person name="Riley R."/>
            <person name="Labutti K."/>
            <person name="Andreopoulos B."/>
            <person name="Lipzen A."/>
            <person name="Chen C."/>
            <person name="Yanf M."/>
            <person name="Daum C."/>
            <person name="Ng V."/>
            <person name="Clum A."/>
            <person name="Ohm R."/>
            <person name="Martin F."/>
            <person name="Silar P."/>
            <person name="Natvig D."/>
            <person name="Lalanne C."/>
            <person name="Gautier V."/>
            <person name="Ament-Velasquez S.L."/>
            <person name="Kruys A."/>
            <person name="Hutchinson M.I."/>
            <person name="Powell A.J."/>
            <person name="Barry K."/>
            <person name="Miller A.N."/>
            <person name="Grigoriev I.V."/>
            <person name="Debuchy R."/>
            <person name="Gladieux P."/>
            <person name="Thoren M.H."/>
            <person name="Johannesson H."/>
        </authorList>
    </citation>
    <scope>NUCLEOTIDE SEQUENCE</scope>
    <source>
        <strain evidence="2">CBS 532.94</strain>
    </source>
</reference>